<dbReference type="RefSeq" id="WP_025485617.1">
    <property type="nucleotide sequence ID" value="NZ_JAJFDX010000003.1"/>
</dbReference>
<evidence type="ECO:0000256" key="6">
    <source>
        <dbReference type="SAM" id="Phobius"/>
    </source>
</evidence>
<comment type="subcellular location">
    <subcellularLocation>
        <location evidence="1">Cell membrane</location>
    </subcellularLocation>
</comment>
<dbReference type="NCBIfam" id="TIGR01195">
    <property type="entry name" value="oadG_fam"/>
    <property type="match status" value="1"/>
</dbReference>
<dbReference type="EMBL" id="JBBMFM010000230">
    <property type="protein sequence ID" value="MEQ2428867.1"/>
    <property type="molecule type" value="Genomic_DNA"/>
</dbReference>
<evidence type="ECO:0000313" key="8">
    <source>
        <dbReference type="EMBL" id="MEQ2428867.1"/>
    </source>
</evidence>
<dbReference type="Pfam" id="PF04277">
    <property type="entry name" value="OAD_gamma"/>
    <property type="match status" value="1"/>
</dbReference>
<keyword evidence="7" id="KW-0732">Signal</keyword>
<keyword evidence="3 6" id="KW-0812">Transmembrane</keyword>
<feature type="chain" id="PRO_5046670968" evidence="7">
    <location>
        <begin position="26"/>
        <end position="272"/>
    </location>
</feature>
<dbReference type="InterPro" id="IPR005899">
    <property type="entry name" value="Na_pump_deCOase"/>
</dbReference>
<keyword evidence="5 6" id="KW-0472">Membrane</keyword>
<accession>A0ABV1DES6</accession>
<comment type="caution">
    <text evidence="8">The sequence shown here is derived from an EMBL/GenBank/DDBJ whole genome shotgun (WGS) entry which is preliminary data.</text>
</comment>
<evidence type="ECO:0000313" key="9">
    <source>
        <dbReference type="Proteomes" id="UP001454086"/>
    </source>
</evidence>
<keyword evidence="4 6" id="KW-1133">Transmembrane helix</keyword>
<reference evidence="8 9" key="1">
    <citation type="submission" date="2024-03" db="EMBL/GenBank/DDBJ databases">
        <title>Human intestinal bacterial collection.</title>
        <authorList>
            <person name="Pauvert C."/>
            <person name="Hitch T.C.A."/>
            <person name="Clavel T."/>
        </authorList>
    </citation>
    <scope>NUCLEOTIDE SEQUENCE [LARGE SCALE GENOMIC DNA]</scope>
    <source>
        <strain evidence="8 9">CLA-SR-H021</strain>
    </source>
</reference>
<evidence type="ECO:0000256" key="2">
    <source>
        <dbReference type="ARBA" id="ARBA00022475"/>
    </source>
</evidence>
<evidence type="ECO:0000256" key="3">
    <source>
        <dbReference type="ARBA" id="ARBA00022692"/>
    </source>
</evidence>
<name>A0ABV1DES6_9FIRM</name>
<protein>
    <submittedName>
        <fullName evidence="8">OadG family protein</fullName>
    </submittedName>
</protein>
<evidence type="ECO:0000256" key="1">
    <source>
        <dbReference type="ARBA" id="ARBA00004236"/>
    </source>
</evidence>
<dbReference type="PROSITE" id="PS51257">
    <property type="entry name" value="PROKAR_LIPOPROTEIN"/>
    <property type="match status" value="1"/>
</dbReference>
<gene>
    <name evidence="8" type="ORF">WMQ36_28290</name>
</gene>
<keyword evidence="2" id="KW-1003">Cell membrane</keyword>
<feature type="transmembrane region" description="Helical" evidence="6">
    <location>
        <begin position="170"/>
        <end position="196"/>
    </location>
</feature>
<sequence length="272" mass="28615">MRRLMKRAAAAVLMAACLMSLSACSAKQDDAAAKAAQISMEGTPVDENMAISKKIQAAQDLSVSLEQLNVQKAMYEKVGTEDSVNYFNVLIDAKHEYGEVRDVDLDGASVVLLADGSYTVALPVTFTEGKMQYVVNVNDATGTVVSEFTELVDASEADKSVASLLETATVYAVIGIGTVFAVLIFISLLIACFKFIHKWETGLKTKNETPAPAPAPVKAAPAAPAAPAAGPDLSGDAELVAVITAAIAAYEGTSSNGLVVRSIRRVQGSRRR</sequence>
<proteinExistence type="predicted"/>
<evidence type="ECO:0000256" key="5">
    <source>
        <dbReference type="ARBA" id="ARBA00023136"/>
    </source>
</evidence>
<organism evidence="8 9">
    <name type="scientific">Enterocloster hominis</name>
    <name type="common">ex Hitch et al. 2024</name>
    <dbReference type="NCBI Taxonomy" id="1917870"/>
    <lineage>
        <taxon>Bacteria</taxon>
        <taxon>Bacillati</taxon>
        <taxon>Bacillota</taxon>
        <taxon>Clostridia</taxon>
        <taxon>Lachnospirales</taxon>
        <taxon>Lachnospiraceae</taxon>
        <taxon>Enterocloster</taxon>
    </lineage>
</organism>
<keyword evidence="9" id="KW-1185">Reference proteome</keyword>
<dbReference type="Proteomes" id="UP001454086">
    <property type="component" value="Unassembled WGS sequence"/>
</dbReference>
<evidence type="ECO:0000256" key="4">
    <source>
        <dbReference type="ARBA" id="ARBA00022989"/>
    </source>
</evidence>
<feature type="signal peptide" evidence="7">
    <location>
        <begin position="1"/>
        <end position="25"/>
    </location>
</feature>
<evidence type="ECO:0000256" key="7">
    <source>
        <dbReference type="SAM" id="SignalP"/>
    </source>
</evidence>